<dbReference type="EMBL" id="PHWZ01000020">
    <property type="protein sequence ID" value="TEY84161.1"/>
    <property type="molecule type" value="Genomic_DNA"/>
</dbReference>
<protein>
    <submittedName>
        <fullName evidence="1">Uncharacterized protein</fullName>
    </submittedName>
</protein>
<comment type="caution">
    <text evidence="1">The sequence shown here is derived from an EMBL/GenBank/DDBJ whole genome shotgun (WGS) entry which is preliminary data.</text>
</comment>
<evidence type="ECO:0000313" key="2">
    <source>
        <dbReference type="Proteomes" id="UP000297299"/>
    </source>
</evidence>
<keyword evidence="2" id="KW-1185">Reference proteome</keyword>
<gene>
    <name evidence="1" type="ORF">BOTCAL_0020g00370</name>
</gene>
<sequence length="74" mass="8291">MCKSTVVDTAIDVSSAALSTDSVTVANQNRRDVRNTHEISNLQYDAMAVVIDHVLARNLLYNLKDEPKWLKFAN</sequence>
<dbReference type="AlphaFoldDB" id="A0A4Y8DF09"/>
<evidence type="ECO:0000313" key="1">
    <source>
        <dbReference type="EMBL" id="TEY84161.1"/>
    </source>
</evidence>
<proteinExistence type="predicted"/>
<dbReference type="Proteomes" id="UP000297299">
    <property type="component" value="Unassembled WGS sequence"/>
</dbReference>
<reference evidence="1 2" key="1">
    <citation type="submission" date="2017-11" db="EMBL/GenBank/DDBJ databases">
        <title>Comparative genomics of Botrytis spp.</title>
        <authorList>
            <person name="Valero-Jimenez C.A."/>
            <person name="Tapia P."/>
            <person name="Veloso J."/>
            <person name="Silva-Moreno E."/>
            <person name="Staats M."/>
            <person name="Valdes J.H."/>
            <person name="Van Kan J.A.L."/>
        </authorList>
    </citation>
    <scope>NUCLEOTIDE SEQUENCE [LARGE SCALE GENOMIC DNA]</scope>
    <source>
        <strain evidence="1 2">MUCL2830</strain>
    </source>
</reference>
<name>A0A4Y8DF09_9HELO</name>
<organism evidence="1 2">
    <name type="scientific">Botryotinia calthae</name>
    <dbReference type="NCBI Taxonomy" id="38488"/>
    <lineage>
        <taxon>Eukaryota</taxon>
        <taxon>Fungi</taxon>
        <taxon>Dikarya</taxon>
        <taxon>Ascomycota</taxon>
        <taxon>Pezizomycotina</taxon>
        <taxon>Leotiomycetes</taxon>
        <taxon>Helotiales</taxon>
        <taxon>Sclerotiniaceae</taxon>
        <taxon>Botryotinia</taxon>
    </lineage>
</organism>
<accession>A0A4Y8DF09</accession>